<sequence>MKHTMKRYVPPEALVLLLVATVVLLPLASLGIYVYQKHQWAQNRLTDFEPRYARLAGLDANREALEQALGKAHAIEGWYLYSAEQDGTQTGNDAQQRIRSILSSAGMTVVSSQVLPAKDEKGIERIPLAVRAEGDIVSLQGALAGLAEQKPALLVDDMLVHAQGPANKGPQRLAAQFSLSVLRRGQP</sequence>
<dbReference type="AlphaFoldDB" id="A0A1I7GND5"/>
<proteinExistence type="predicted"/>
<dbReference type="Pfam" id="PF10741">
    <property type="entry name" value="T2SSM_b"/>
    <property type="match status" value="1"/>
</dbReference>
<accession>A0A1I7GND5</accession>
<dbReference type="Proteomes" id="UP000183656">
    <property type="component" value="Unassembled WGS sequence"/>
</dbReference>
<dbReference type="InterPro" id="IPR034756">
    <property type="entry name" value="T2SSM_b"/>
</dbReference>
<reference evidence="1 2" key="1">
    <citation type="submission" date="2016-10" db="EMBL/GenBank/DDBJ databases">
        <authorList>
            <person name="de Groot N.N."/>
        </authorList>
    </citation>
    <scope>NUCLEOTIDE SEQUENCE [LARGE SCALE GENOMIC DNA]</scope>
    <source>
        <strain evidence="1 2">R-24608</strain>
    </source>
</reference>
<gene>
    <name evidence="1" type="ORF">SAMN04489707_100651</name>
</gene>
<evidence type="ECO:0000313" key="2">
    <source>
        <dbReference type="Proteomes" id="UP000183656"/>
    </source>
</evidence>
<keyword evidence="2" id="KW-1185">Reference proteome</keyword>
<protein>
    <submittedName>
        <fullName evidence="1">General secretion pathway protein M</fullName>
    </submittedName>
</protein>
<evidence type="ECO:0000313" key="1">
    <source>
        <dbReference type="EMBL" id="SFU49841.1"/>
    </source>
</evidence>
<dbReference type="STRING" id="343013.SAMN04489707_100651"/>
<dbReference type="EMBL" id="FPBX01000006">
    <property type="protein sequence ID" value="SFU49841.1"/>
    <property type="molecule type" value="Genomic_DNA"/>
</dbReference>
<dbReference type="NCBIfam" id="NF040576">
    <property type="entry name" value="T2SS_GspM_XpsM"/>
    <property type="match status" value="1"/>
</dbReference>
<organism evidence="1 2">
    <name type="scientific">Paenacidovorax caeni</name>
    <dbReference type="NCBI Taxonomy" id="343013"/>
    <lineage>
        <taxon>Bacteria</taxon>
        <taxon>Pseudomonadati</taxon>
        <taxon>Pseudomonadota</taxon>
        <taxon>Betaproteobacteria</taxon>
        <taxon>Burkholderiales</taxon>
        <taxon>Comamonadaceae</taxon>
        <taxon>Paenacidovorax</taxon>
    </lineage>
</organism>
<name>A0A1I7GND5_9BURK</name>